<dbReference type="EMBL" id="FPKU01000001">
    <property type="protein sequence ID" value="SFZ81835.1"/>
    <property type="molecule type" value="Genomic_DNA"/>
</dbReference>
<dbReference type="RefSeq" id="WP_084603222.1">
    <property type="nucleotide sequence ID" value="NZ_FPKU01000001.1"/>
</dbReference>
<dbReference type="AlphaFoldDB" id="A0A1K2HU25"/>
<dbReference type="OrthoDB" id="7850882at2"/>
<sequence length="391" mass="42165">MTSSTFRTTSAVVLRAMLLMFMAAAIVGLDAHGAYAQSANCARLAQSLASLEQNGQFRSRQNNSQQLRSVSTDLQRAESTYVRTGCNDLARRGQPLPRQCQDLARRILSARDEVAALSRQVDTGDAVAQQREAILQESARFRCNTGSSATVNRQANRGGFFEQLFGGFTGGGADQGFDGGGGIRGEEFRGYGSYHTVRTLCVRKSDGYYWPISYSTLADYASNDAAMCAEQCPGVDVELYMHDNPGQTPEQMRNLFGEPYSALPNAFKYRTAVDLTNSCKPQTYGTGTITTALTETGQARSTLEVDGRMVPLPVRDPRGRGVIQAAAVDPSQFVSVPLPRRRPHAPGEDPPAMPIASANAAEPMRLVQFGEKTVRIVGPDTPYAPTAAAGT</sequence>
<organism evidence="1 2">
    <name type="scientific">Devosia enhydra</name>
    <dbReference type="NCBI Taxonomy" id="665118"/>
    <lineage>
        <taxon>Bacteria</taxon>
        <taxon>Pseudomonadati</taxon>
        <taxon>Pseudomonadota</taxon>
        <taxon>Alphaproteobacteria</taxon>
        <taxon>Hyphomicrobiales</taxon>
        <taxon>Devosiaceae</taxon>
        <taxon>Devosia</taxon>
    </lineage>
</organism>
<keyword evidence="2" id="KW-1185">Reference proteome</keyword>
<evidence type="ECO:0008006" key="3">
    <source>
        <dbReference type="Google" id="ProtNLM"/>
    </source>
</evidence>
<dbReference type="Pfam" id="PF11064">
    <property type="entry name" value="DUF2865"/>
    <property type="match status" value="1"/>
</dbReference>
<name>A0A1K2HU25_9HYPH</name>
<dbReference type="STRING" id="665118.SAMN02983003_0719"/>
<dbReference type="Proteomes" id="UP000183447">
    <property type="component" value="Unassembled WGS sequence"/>
</dbReference>
<dbReference type="InterPro" id="IPR021293">
    <property type="entry name" value="DUF2865"/>
</dbReference>
<evidence type="ECO:0000313" key="2">
    <source>
        <dbReference type="Proteomes" id="UP000183447"/>
    </source>
</evidence>
<reference evidence="1 2" key="1">
    <citation type="submission" date="2016-11" db="EMBL/GenBank/DDBJ databases">
        <authorList>
            <person name="Jaros S."/>
            <person name="Januszkiewicz K."/>
            <person name="Wedrychowicz H."/>
        </authorList>
    </citation>
    <scope>NUCLEOTIDE SEQUENCE [LARGE SCALE GENOMIC DNA]</scope>
    <source>
        <strain evidence="1 2">ATCC 23634</strain>
    </source>
</reference>
<proteinExistence type="predicted"/>
<evidence type="ECO:0000313" key="1">
    <source>
        <dbReference type="EMBL" id="SFZ81835.1"/>
    </source>
</evidence>
<gene>
    <name evidence="1" type="ORF">SAMN02983003_0719</name>
</gene>
<accession>A0A1K2HU25</accession>
<protein>
    <recommendedName>
        <fullName evidence="3">DUF2865 domain-containing protein</fullName>
    </recommendedName>
</protein>